<evidence type="ECO:0008006" key="3">
    <source>
        <dbReference type="Google" id="ProtNLM"/>
    </source>
</evidence>
<dbReference type="Proteomes" id="UP000013378">
    <property type="component" value="Unassembled WGS sequence"/>
</dbReference>
<keyword evidence="2" id="KW-1185">Reference proteome</keyword>
<evidence type="ECO:0000313" key="2">
    <source>
        <dbReference type="Proteomes" id="UP000013378"/>
    </source>
</evidence>
<dbReference type="CDD" id="cd02980">
    <property type="entry name" value="TRX_Fd_family"/>
    <property type="match status" value="1"/>
</dbReference>
<accession>R1CCP2</accession>
<organism evidence="1 2">
    <name type="scientific">Caldisalinibacter kiritimatiensis</name>
    <dbReference type="NCBI Taxonomy" id="1304284"/>
    <lineage>
        <taxon>Bacteria</taxon>
        <taxon>Bacillati</taxon>
        <taxon>Bacillota</taxon>
        <taxon>Tissierellia</taxon>
        <taxon>Tissierellales</taxon>
        <taxon>Thermohalobacteraceae</taxon>
        <taxon>Caldisalinibacter</taxon>
    </lineage>
</organism>
<dbReference type="AlphaFoldDB" id="R1CCP2"/>
<gene>
    <name evidence="1" type="ORF">L21TH_1939</name>
</gene>
<reference evidence="1 2" key="1">
    <citation type="journal article" date="2015" name="Geomicrobiol. J.">
        <title>Caldisalinibacter kiritimatiensis gen. nov., sp. nov., a moderately thermohalophilic thiosulfate-reducing bacterium from a hypersaline microbial mat.</title>
        <authorList>
            <person name="Ben Hania W."/>
            <person name="Joseph M."/>
            <person name="Fiebig A."/>
            <person name="Bunk B."/>
            <person name="Klenk H.-P."/>
            <person name="Fardeau M.-L."/>
            <person name="Spring S."/>
        </authorList>
    </citation>
    <scope>NUCLEOTIDE SEQUENCE [LARGE SCALE GENOMIC DNA]</scope>
    <source>
        <strain evidence="1 2">L21-TH-D2</strain>
    </source>
</reference>
<dbReference type="STRING" id="1304284.L21TH_1939"/>
<dbReference type="InterPro" id="IPR036249">
    <property type="entry name" value="Thioredoxin-like_sf"/>
</dbReference>
<dbReference type="eggNOG" id="COG3411">
    <property type="taxonomic scope" value="Bacteria"/>
</dbReference>
<proteinExistence type="predicted"/>
<dbReference type="SUPFAM" id="SSF52833">
    <property type="entry name" value="Thioredoxin-like"/>
    <property type="match status" value="1"/>
</dbReference>
<evidence type="ECO:0000313" key="1">
    <source>
        <dbReference type="EMBL" id="EOD00050.1"/>
    </source>
</evidence>
<name>R1CCP2_9FIRM</name>
<dbReference type="EMBL" id="ARZA01000211">
    <property type="protein sequence ID" value="EOD00050.1"/>
    <property type="molecule type" value="Genomic_DNA"/>
</dbReference>
<comment type="caution">
    <text evidence="1">The sequence shown here is derived from an EMBL/GenBank/DDBJ whole genome shotgun (WGS) entry which is preliminary data.</text>
</comment>
<dbReference type="Gene3D" id="3.40.30.10">
    <property type="entry name" value="Glutaredoxin"/>
    <property type="match status" value="1"/>
</dbReference>
<sequence length="125" mass="14318">MRGEGVMAYREIYDKLRKTAEDELEKKRKKKKIRAVLGYSMCSVSVGANEVLSALEEVLVEAEIDNVIIETTGCTGLCSKEPLLDVYTPEGYRYTYELVTPKKARAILISHSFYDEEIEDWLLKM</sequence>
<protein>
    <recommendedName>
        <fullName evidence="3">NADP-reducing hydrogenase, subunit B</fullName>
    </recommendedName>
</protein>